<gene>
    <name evidence="2" type="ORF">CCH79_00015113</name>
</gene>
<evidence type="ECO:0000313" key="2">
    <source>
        <dbReference type="EMBL" id="PWA32566.1"/>
    </source>
</evidence>
<dbReference type="AlphaFoldDB" id="A0A315W9R4"/>
<name>A0A315W9R4_GAMAF</name>
<sequence>MSPPLPFTPKITPFTHTEEKTATCTERERKRDALHVLCGNERNPEENSFISHPERDRVKRGAAATRLRSAIRR</sequence>
<dbReference type="EMBL" id="NHOQ01000160">
    <property type="protein sequence ID" value="PWA32566.1"/>
    <property type="molecule type" value="Genomic_DNA"/>
</dbReference>
<feature type="region of interest" description="Disordered" evidence="1">
    <location>
        <begin position="43"/>
        <end position="73"/>
    </location>
</feature>
<reference evidence="2 3" key="1">
    <citation type="journal article" date="2018" name="G3 (Bethesda)">
        <title>A High-Quality Reference Genome for the Invasive Mosquitofish Gambusia affinis Using a Chicago Library.</title>
        <authorList>
            <person name="Hoffberg S.L."/>
            <person name="Troendle N.J."/>
            <person name="Glenn T.C."/>
            <person name="Mahmud O."/>
            <person name="Louha S."/>
            <person name="Chalopin D."/>
            <person name="Bennetzen J.L."/>
            <person name="Mauricio R."/>
        </authorList>
    </citation>
    <scope>NUCLEOTIDE SEQUENCE [LARGE SCALE GENOMIC DNA]</scope>
    <source>
        <strain evidence="2">NE01/NJP1002.9</strain>
        <tissue evidence="2">Muscle</tissue>
    </source>
</reference>
<dbReference type="Proteomes" id="UP000250572">
    <property type="component" value="Unassembled WGS sequence"/>
</dbReference>
<proteinExistence type="predicted"/>
<protein>
    <submittedName>
        <fullName evidence="2">Uncharacterized protein</fullName>
    </submittedName>
</protein>
<accession>A0A315W9R4</accession>
<comment type="caution">
    <text evidence="2">The sequence shown here is derived from an EMBL/GenBank/DDBJ whole genome shotgun (WGS) entry which is preliminary data.</text>
</comment>
<keyword evidence="3" id="KW-1185">Reference proteome</keyword>
<evidence type="ECO:0000256" key="1">
    <source>
        <dbReference type="SAM" id="MobiDB-lite"/>
    </source>
</evidence>
<organism evidence="2 3">
    <name type="scientific">Gambusia affinis</name>
    <name type="common">Western mosquitofish</name>
    <name type="synonym">Heterandria affinis</name>
    <dbReference type="NCBI Taxonomy" id="33528"/>
    <lineage>
        <taxon>Eukaryota</taxon>
        <taxon>Metazoa</taxon>
        <taxon>Chordata</taxon>
        <taxon>Craniata</taxon>
        <taxon>Vertebrata</taxon>
        <taxon>Euteleostomi</taxon>
        <taxon>Actinopterygii</taxon>
        <taxon>Neopterygii</taxon>
        <taxon>Teleostei</taxon>
        <taxon>Neoteleostei</taxon>
        <taxon>Acanthomorphata</taxon>
        <taxon>Ovalentaria</taxon>
        <taxon>Atherinomorphae</taxon>
        <taxon>Cyprinodontiformes</taxon>
        <taxon>Poeciliidae</taxon>
        <taxon>Poeciliinae</taxon>
        <taxon>Gambusia</taxon>
    </lineage>
</organism>
<evidence type="ECO:0000313" key="3">
    <source>
        <dbReference type="Proteomes" id="UP000250572"/>
    </source>
</evidence>